<dbReference type="Proteomes" id="UP000199441">
    <property type="component" value="Unassembled WGS sequence"/>
</dbReference>
<feature type="domain" description="DUF1468" evidence="2">
    <location>
        <begin position="6"/>
        <end position="135"/>
    </location>
</feature>
<reference evidence="4" key="1">
    <citation type="submission" date="2016-10" db="EMBL/GenBank/DDBJ databases">
        <authorList>
            <person name="Varghese N."/>
            <person name="Submissions S."/>
        </authorList>
    </citation>
    <scope>NUCLEOTIDE SEQUENCE [LARGE SCALE GENOMIC DNA]</scope>
    <source>
        <strain evidence="4">DSM 26922</strain>
    </source>
</reference>
<sequence>MASDRIFGLVTLITAVAYLAAATQIQTNLFSGEYLPKLFPMLIGGVAAVSSLFLLFKPDPEPDWPAAGSWVSMGIAVLVLSVYAVLLTPLGFIVPTAFAAAILSYQISPNAKPAMIAGVGLSLGLFVLFKFALGLGNIVAYRIPTPAKLWDAISILIPFVGH</sequence>
<feature type="transmembrane region" description="Helical" evidence="1">
    <location>
        <begin position="114"/>
        <end position="133"/>
    </location>
</feature>
<evidence type="ECO:0000259" key="2">
    <source>
        <dbReference type="Pfam" id="PF07331"/>
    </source>
</evidence>
<keyword evidence="4" id="KW-1185">Reference proteome</keyword>
<protein>
    <submittedName>
        <fullName evidence="3">Putative tricarboxylic transport membrane protein</fullName>
    </submittedName>
</protein>
<organism evidence="3 4">
    <name type="scientific">Litoreibacter albidus</name>
    <dbReference type="NCBI Taxonomy" id="670155"/>
    <lineage>
        <taxon>Bacteria</taxon>
        <taxon>Pseudomonadati</taxon>
        <taxon>Pseudomonadota</taxon>
        <taxon>Alphaproteobacteria</taxon>
        <taxon>Rhodobacterales</taxon>
        <taxon>Roseobacteraceae</taxon>
        <taxon>Litoreibacter</taxon>
    </lineage>
</organism>
<dbReference type="OrthoDB" id="5519430at2"/>
<feature type="transmembrane region" description="Helical" evidence="1">
    <location>
        <begin position="68"/>
        <end position="94"/>
    </location>
</feature>
<keyword evidence="1" id="KW-1133">Transmembrane helix</keyword>
<accession>A0A1H2ZJS1</accession>
<evidence type="ECO:0000313" key="3">
    <source>
        <dbReference type="EMBL" id="SDX16969.1"/>
    </source>
</evidence>
<keyword evidence="1" id="KW-0472">Membrane</keyword>
<dbReference type="InterPro" id="IPR009936">
    <property type="entry name" value="DUF1468"/>
</dbReference>
<proteinExistence type="predicted"/>
<dbReference type="Pfam" id="PF07331">
    <property type="entry name" value="TctB"/>
    <property type="match status" value="1"/>
</dbReference>
<name>A0A1H2ZJS1_9RHOB</name>
<gene>
    <name evidence="3" type="ORF">SAMN04488001_2588</name>
</gene>
<dbReference type="EMBL" id="FNOI01000004">
    <property type="protein sequence ID" value="SDX16969.1"/>
    <property type="molecule type" value="Genomic_DNA"/>
</dbReference>
<dbReference type="RefSeq" id="WP_089947353.1">
    <property type="nucleotide sequence ID" value="NZ_FNOI01000004.1"/>
</dbReference>
<evidence type="ECO:0000256" key="1">
    <source>
        <dbReference type="SAM" id="Phobius"/>
    </source>
</evidence>
<feature type="transmembrane region" description="Helical" evidence="1">
    <location>
        <begin position="38"/>
        <end position="56"/>
    </location>
</feature>
<keyword evidence="1" id="KW-0812">Transmembrane</keyword>
<dbReference type="AlphaFoldDB" id="A0A1H2ZJS1"/>
<dbReference type="STRING" id="670155.SAMN04488001_2588"/>
<evidence type="ECO:0000313" key="4">
    <source>
        <dbReference type="Proteomes" id="UP000199441"/>
    </source>
</evidence>